<sequence length="310" mass="33270">MFKKKLITAVFAALLVLVGVSVLAACTGGSKSARKSDKLQIVTTFYPMQAFTKAVVGDAADVVVLVKPGVEPHDFEPSAKDVATIQGADAFVYNSPALETWVAKTTGDLKNVPVIEAAKGIKLLTGTSDEGEGDKVKDPHVWLSPELAAKEVATIRDALVAKFPDKKAVFTANAAAYLAKLKSLDADYRAAFSDAKEKNFVTQHAAFAYLAQSYGLHQVSVSGIDPEVEPSATRLKTLKAYVAKNKIKYIYFEENASDKVAKTLADEAHVKTLALNPLESLTKAQEDAGEDYISVMKTNLVNLEKTTNNG</sequence>
<name>A0A6A0B485_9LACT</name>
<keyword evidence="2 4" id="KW-0813">Transport</keyword>
<dbReference type="Proteomes" id="UP000475928">
    <property type="component" value="Unassembled WGS sequence"/>
</dbReference>
<dbReference type="PANTHER" id="PTHR42953:SF3">
    <property type="entry name" value="HIGH-AFFINITY ZINC UPTAKE SYSTEM PROTEIN ZNUA"/>
    <property type="match status" value="1"/>
</dbReference>
<dbReference type="PRINTS" id="PR00690">
    <property type="entry name" value="ADHESNFAMILY"/>
</dbReference>
<dbReference type="PROSITE" id="PS51257">
    <property type="entry name" value="PROKAR_LIPOPROTEIN"/>
    <property type="match status" value="1"/>
</dbReference>
<comment type="caution">
    <text evidence="6">The sequence shown here is derived from an EMBL/GenBank/DDBJ whole genome shotgun (WGS) entry which is preliminary data.</text>
</comment>
<evidence type="ECO:0000256" key="5">
    <source>
        <dbReference type="SAM" id="SignalP"/>
    </source>
</evidence>
<keyword evidence="3 5" id="KW-0732">Signal</keyword>
<dbReference type="AlphaFoldDB" id="A0A6A0B485"/>
<evidence type="ECO:0000256" key="1">
    <source>
        <dbReference type="ARBA" id="ARBA00011028"/>
    </source>
</evidence>
<proteinExistence type="inferred from homology"/>
<dbReference type="PANTHER" id="PTHR42953">
    <property type="entry name" value="HIGH-AFFINITY ZINC UPTAKE SYSTEM PROTEIN ZNUA-RELATED"/>
    <property type="match status" value="1"/>
</dbReference>
<dbReference type="SUPFAM" id="SSF53807">
    <property type="entry name" value="Helical backbone' metal receptor"/>
    <property type="match status" value="1"/>
</dbReference>
<evidence type="ECO:0000313" key="6">
    <source>
        <dbReference type="EMBL" id="GFH39972.1"/>
    </source>
</evidence>
<dbReference type="GO" id="GO:0007155">
    <property type="term" value="P:cell adhesion"/>
    <property type="evidence" value="ECO:0007669"/>
    <property type="project" value="InterPro"/>
</dbReference>
<reference evidence="6 7" key="1">
    <citation type="submission" date="2020-02" db="EMBL/GenBank/DDBJ databases">
        <title>Draft genome sequence of Lactococcus sp. Hs20B0-1.</title>
        <authorList>
            <person name="Noda S."/>
            <person name="Yuki M."/>
            <person name="Ohkuma M."/>
        </authorList>
    </citation>
    <scope>NUCLEOTIDE SEQUENCE [LARGE SCALE GENOMIC DNA]</scope>
    <source>
        <strain evidence="6 7">Hs20B0-1</strain>
    </source>
</reference>
<dbReference type="Gene3D" id="3.40.50.1980">
    <property type="entry name" value="Nitrogenase molybdenum iron protein domain"/>
    <property type="match status" value="2"/>
</dbReference>
<gene>
    <name evidence="6" type="ORF">Hs20B_03700</name>
</gene>
<dbReference type="InterPro" id="IPR006128">
    <property type="entry name" value="Lipoprotein_PsaA-like"/>
</dbReference>
<organism evidence="6 7">
    <name type="scientific">Pseudolactococcus insecticola</name>
    <dbReference type="NCBI Taxonomy" id="2709158"/>
    <lineage>
        <taxon>Bacteria</taxon>
        <taxon>Bacillati</taxon>
        <taxon>Bacillota</taxon>
        <taxon>Bacilli</taxon>
        <taxon>Lactobacillales</taxon>
        <taxon>Streptococcaceae</taxon>
        <taxon>Pseudolactococcus</taxon>
    </lineage>
</organism>
<dbReference type="Pfam" id="PF01297">
    <property type="entry name" value="ZnuA"/>
    <property type="match status" value="1"/>
</dbReference>
<comment type="similarity">
    <text evidence="1 4">Belongs to the bacterial solute-binding protein 9 family.</text>
</comment>
<evidence type="ECO:0000256" key="4">
    <source>
        <dbReference type="RuleBase" id="RU003512"/>
    </source>
</evidence>
<dbReference type="InterPro" id="IPR006127">
    <property type="entry name" value="ZnuA-like"/>
</dbReference>
<keyword evidence="7" id="KW-1185">Reference proteome</keyword>
<dbReference type="GO" id="GO:0046872">
    <property type="term" value="F:metal ion binding"/>
    <property type="evidence" value="ECO:0007669"/>
    <property type="project" value="InterPro"/>
</dbReference>
<dbReference type="PRINTS" id="PR00691">
    <property type="entry name" value="ADHESINB"/>
</dbReference>
<feature type="signal peptide" evidence="5">
    <location>
        <begin position="1"/>
        <end position="24"/>
    </location>
</feature>
<evidence type="ECO:0000256" key="3">
    <source>
        <dbReference type="ARBA" id="ARBA00022729"/>
    </source>
</evidence>
<dbReference type="InterPro" id="IPR006129">
    <property type="entry name" value="AdhesinB"/>
</dbReference>
<protein>
    <submittedName>
        <fullName evidence="6">Zinc ABC transporter substrate-binding protein</fullName>
    </submittedName>
</protein>
<accession>A0A6A0B485</accession>
<evidence type="ECO:0000313" key="7">
    <source>
        <dbReference type="Proteomes" id="UP000475928"/>
    </source>
</evidence>
<dbReference type="InterPro" id="IPR050492">
    <property type="entry name" value="Bact_metal-bind_prot9"/>
</dbReference>
<evidence type="ECO:0000256" key="2">
    <source>
        <dbReference type="ARBA" id="ARBA00022448"/>
    </source>
</evidence>
<dbReference type="EMBL" id="BLLH01000001">
    <property type="protein sequence ID" value="GFH39972.1"/>
    <property type="molecule type" value="Genomic_DNA"/>
</dbReference>
<feature type="chain" id="PRO_5025363551" evidence="5">
    <location>
        <begin position="25"/>
        <end position="310"/>
    </location>
</feature>
<dbReference type="GO" id="GO:0030001">
    <property type="term" value="P:metal ion transport"/>
    <property type="evidence" value="ECO:0007669"/>
    <property type="project" value="InterPro"/>
</dbReference>